<evidence type="ECO:0000256" key="1">
    <source>
        <dbReference type="ARBA" id="ARBA00008857"/>
    </source>
</evidence>
<dbReference type="AlphaFoldDB" id="A0A5C4RZA1"/>
<evidence type="ECO:0000259" key="6">
    <source>
        <dbReference type="PROSITE" id="PS51898"/>
    </source>
</evidence>
<dbReference type="RefSeq" id="WP_139626620.1">
    <property type="nucleotide sequence ID" value="NZ_VDCI01000005.1"/>
</dbReference>
<dbReference type="Gene3D" id="1.10.150.130">
    <property type="match status" value="2"/>
</dbReference>
<keyword evidence="2" id="KW-0229">DNA integration</keyword>
<protein>
    <submittedName>
        <fullName evidence="8">Integron integrase</fullName>
    </submittedName>
</protein>
<evidence type="ECO:0000256" key="3">
    <source>
        <dbReference type="ARBA" id="ARBA00023125"/>
    </source>
</evidence>
<evidence type="ECO:0000256" key="5">
    <source>
        <dbReference type="PROSITE-ProRule" id="PRU01248"/>
    </source>
</evidence>
<dbReference type="PROSITE" id="PS51900">
    <property type="entry name" value="CB"/>
    <property type="match status" value="1"/>
</dbReference>
<dbReference type="GO" id="GO:0015074">
    <property type="term" value="P:DNA integration"/>
    <property type="evidence" value="ECO:0007669"/>
    <property type="project" value="UniProtKB-KW"/>
</dbReference>
<dbReference type="PANTHER" id="PTHR30349:SF64">
    <property type="entry name" value="PROPHAGE INTEGRASE INTD-RELATED"/>
    <property type="match status" value="1"/>
</dbReference>
<dbReference type="PROSITE" id="PS51898">
    <property type="entry name" value="TYR_RECOMBINASE"/>
    <property type="match status" value="1"/>
</dbReference>
<evidence type="ECO:0000259" key="7">
    <source>
        <dbReference type="PROSITE" id="PS51900"/>
    </source>
</evidence>
<reference evidence="8 9" key="1">
    <citation type="submission" date="2019-05" db="EMBL/GenBank/DDBJ databases">
        <title>Draft Whole-Genome sequence of the green sulfur bacterium Prosthecochloris vibrioformis DSM 260.</title>
        <authorList>
            <person name="Meyer T.E."/>
            <person name="Kyndt J.A."/>
        </authorList>
    </citation>
    <scope>NUCLEOTIDE SEQUENCE [LARGE SCALE GENOMIC DNA]</scope>
    <source>
        <strain evidence="8 9">DSM 260</strain>
    </source>
</reference>
<dbReference type="Pfam" id="PF13495">
    <property type="entry name" value="Phage_int_SAM_4"/>
    <property type="match status" value="1"/>
</dbReference>
<keyword evidence="3 5" id="KW-0238">DNA-binding</keyword>
<dbReference type="Gene3D" id="1.10.443.10">
    <property type="entry name" value="Intergrase catalytic core"/>
    <property type="match status" value="1"/>
</dbReference>
<proteinExistence type="inferred from homology"/>
<dbReference type="SUPFAM" id="SSF56349">
    <property type="entry name" value="DNA breaking-rejoining enzymes"/>
    <property type="match status" value="1"/>
</dbReference>
<dbReference type="InterPro" id="IPR044068">
    <property type="entry name" value="CB"/>
</dbReference>
<keyword evidence="4" id="KW-0233">DNA recombination</keyword>
<evidence type="ECO:0000256" key="4">
    <source>
        <dbReference type="ARBA" id="ARBA00023172"/>
    </source>
</evidence>
<accession>A0A5C4RZA1</accession>
<dbReference type="GO" id="GO:0006310">
    <property type="term" value="P:DNA recombination"/>
    <property type="evidence" value="ECO:0007669"/>
    <property type="project" value="UniProtKB-KW"/>
</dbReference>
<dbReference type="PANTHER" id="PTHR30349">
    <property type="entry name" value="PHAGE INTEGRASE-RELATED"/>
    <property type="match status" value="1"/>
</dbReference>
<dbReference type="Pfam" id="PF00589">
    <property type="entry name" value="Phage_integrase"/>
    <property type="match status" value="1"/>
</dbReference>
<dbReference type="InterPro" id="IPR004107">
    <property type="entry name" value="Integrase_SAM-like_N"/>
</dbReference>
<dbReference type="InterPro" id="IPR010998">
    <property type="entry name" value="Integrase_recombinase_N"/>
</dbReference>
<evidence type="ECO:0000256" key="2">
    <source>
        <dbReference type="ARBA" id="ARBA00022908"/>
    </source>
</evidence>
<dbReference type="InterPro" id="IPR013762">
    <property type="entry name" value="Integrase-like_cat_sf"/>
</dbReference>
<dbReference type="EMBL" id="VDCI01000005">
    <property type="protein sequence ID" value="TNJ36434.1"/>
    <property type="molecule type" value="Genomic_DNA"/>
</dbReference>
<gene>
    <name evidence="8" type="ORF">FGF68_06750</name>
</gene>
<dbReference type="InterPro" id="IPR050090">
    <property type="entry name" value="Tyrosine_recombinase_XerCD"/>
</dbReference>
<feature type="domain" description="Tyr recombinase" evidence="6">
    <location>
        <begin position="191"/>
        <end position="404"/>
    </location>
</feature>
<dbReference type="CDD" id="cd01193">
    <property type="entry name" value="INT_IntI_C"/>
    <property type="match status" value="1"/>
</dbReference>
<feature type="domain" description="Core-binding (CB)" evidence="7">
    <location>
        <begin position="90"/>
        <end position="173"/>
    </location>
</feature>
<dbReference type="Proteomes" id="UP000309544">
    <property type="component" value="Unassembled WGS sequence"/>
</dbReference>
<dbReference type="InterPro" id="IPR011010">
    <property type="entry name" value="DNA_brk_join_enz"/>
</dbReference>
<name>A0A5C4RZA1_PROVB</name>
<organism evidence="8 9">
    <name type="scientific">Prosthecochloris vibrioformis</name>
    <name type="common">Chlorobium vibrioforme</name>
    <dbReference type="NCBI Taxonomy" id="1098"/>
    <lineage>
        <taxon>Bacteria</taxon>
        <taxon>Pseudomonadati</taxon>
        <taxon>Chlorobiota</taxon>
        <taxon>Chlorobiia</taxon>
        <taxon>Chlorobiales</taxon>
        <taxon>Chlorobiaceae</taxon>
        <taxon>Prosthecochloris</taxon>
    </lineage>
</organism>
<dbReference type="InterPro" id="IPR011946">
    <property type="entry name" value="Integrase_integron-type"/>
</dbReference>
<evidence type="ECO:0000313" key="9">
    <source>
        <dbReference type="Proteomes" id="UP000309544"/>
    </source>
</evidence>
<sequence>MDFREFLLKKQHVPEKNVPYYLRWVAQYHTFCRKNPELGTPSESVTSFVTWLAKQHEEWQVLQAREAVRLYLYFTDGAQHKVTSVPNDNHDWKTIDDEMTRALRLRHRSYRTEQTYNAWVRRFGRFLEHKHPGSIEQSDVERFLSYLAVEGKVSASTQNQAFNALLFLFRHVLDKSLSGMEATVRSNRPKRLPVVLSRGEVRCILDAMQGITWLMASLIYGGGLRIEECLTLRVKDIDFERGFLTIRSGKGGKDRQTLLPKNLMEPLRQHLSRIREIHEEDRKNGIEGVAMPGALEYKYPNAGKEWGWFWVFPSGNLSADPVSKIIRRHHMFPTTLQKAFKRAALKADIAKQASVHTLRHSFAAHVLEAGYDIRTLQELLGHANLQTTMIYTHVAVKNKLGVVSPLDMETA</sequence>
<dbReference type="GO" id="GO:0003677">
    <property type="term" value="F:DNA binding"/>
    <property type="evidence" value="ECO:0007669"/>
    <property type="project" value="UniProtKB-UniRule"/>
</dbReference>
<comment type="similarity">
    <text evidence="1">Belongs to the 'phage' integrase family.</text>
</comment>
<keyword evidence="9" id="KW-1185">Reference proteome</keyword>
<evidence type="ECO:0000313" key="8">
    <source>
        <dbReference type="EMBL" id="TNJ36434.1"/>
    </source>
</evidence>
<dbReference type="NCBIfam" id="TIGR02249">
    <property type="entry name" value="integrase_gron"/>
    <property type="match status" value="1"/>
</dbReference>
<dbReference type="InterPro" id="IPR002104">
    <property type="entry name" value="Integrase_catalytic"/>
</dbReference>
<comment type="caution">
    <text evidence="8">The sequence shown here is derived from an EMBL/GenBank/DDBJ whole genome shotgun (WGS) entry which is preliminary data.</text>
</comment>